<dbReference type="GO" id="GO:0006567">
    <property type="term" value="P:L-threonine catabolic process"/>
    <property type="evidence" value="ECO:0007669"/>
    <property type="project" value="TreeGrafter"/>
</dbReference>
<proteinExistence type="inferred from homology"/>
<accession>A0A161XSK4</accession>
<dbReference type="PANTHER" id="PTHR48097">
    <property type="entry name" value="L-THREONINE ALDOLASE-RELATED"/>
    <property type="match status" value="1"/>
</dbReference>
<evidence type="ECO:0000256" key="3">
    <source>
        <dbReference type="ARBA" id="ARBA00022898"/>
    </source>
</evidence>
<keyword evidence="3" id="KW-0663">Pyridoxal phosphate</keyword>
<feature type="modified residue" description="N6-(pyridoxal phosphate)lysine" evidence="5">
    <location>
        <position position="218"/>
    </location>
</feature>
<comment type="similarity">
    <text evidence="2">Belongs to the threonine aldolase family.</text>
</comment>
<evidence type="ECO:0000259" key="6">
    <source>
        <dbReference type="Pfam" id="PF01212"/>
    </source>
</evidence>
<protein>
    <submittedName>
        <fullName evidence="7">Beta-eliminating lyase</fullName>
    </submittedName>
</protein>
<dbReference type="GO" id="GO:0006545">
    <property type="term" value="P:glycine biosynthetic process"/>
    <property type="evidence" value="ECO:0007669"/>
    <property type="project" value="TreeGrafter"/>
</dbReference>
<dbReference type="PANTHER" id="PTHR48097:SF9">
    <property type="entry name" value="L-THREONINE ALDOLASE"/>
    <property type="match status" value="1"/>
</dbReference>
<dbReference type="PIRSF" id="PIRSF017617">
    <property type="entry name" value="Thr_aldolase"/>
    <property type="match status" value="1"/>
</dbReference>
<keyword evidence="8" id="KW-1185">Reference proteome</keyword>
<dbReference type="InterPro" id="IPR023603">
    <property type="entry name" value="Low_specificity_L-TA-like"/>
</dbReference>
<keyword evidence="4 7" id="KW-0456">Lyase</keyword>
<evidence type="ECO:0000256" key="4">
    <source>
        <dbReference type="ARBA" id="ARBA00023239"/>
    </source>
</evidence>
<dbReference type="Gene3D" id="3.40.640.10">
    <property type="entry name" value="Type I PLP-dependent aspartate aminotransferase-like (Major domain)"/>
    <property type="match status" value="1"/>
</dbReference>
<dbReference type="AlphaFoldDB" id="A0A161XSK4"/>
<dbReference type="Pfam" id="PF01212">
    <property type="entry name" value="Beta_elim_lyase"/>
    <property type="match status" value="1"/>
</dbReference>
<dbReference type="EMBL" id="LFIW01002815">
    <property type="protein sequence ID" value="KZL63372.1"/>
    <property type="molecule type" value="Genomic_DNA"/>
</dbReference>
<evidence type="ECO:0000313" key="7">
    <source>
        <dbReference type="EMBL" id="KZL63372.1"/>
    </source>
</evidence>
<organism evidence="7 8">
    <name type="scientific">Colletotrichum incanum</name>
    <name type="common">Soybean anthracnose fungus</name>
    <dbReference type="NCBI Taxonomy" id="1573173"/>
    <lineage>
        <taxon>Eukaryota</taxon>
        <taxon>Fungi</taxon>
        <taxon>Dikarya</taxon>
        <taxon>Ascomycota</taxon>
        <taxon>Pezizomycotina</taxon>
        <taxon>Sordariomycetes</taxon>
        <taxon>Hypocreomycetidae</taxon>
        <taxon>Glomerellales</taxon>
        <taxon>Glomerellaceae</taxon>
        <taxon>Colletotrichum</taxon>
        <taxon>Colletotrichum spaethianum species complex</taxon>
    </lineage>
</organism>
<feature type="domain" description="Aromatic amino acid beta-eliminating lyase/threonine aldolase" evidence="6">
    <location>
        <begin position="22"/>
        <end position="268"/>
    </location>
</feature>
<dbReference type="SUPFAM" id="SSF53383">
    <property type="entry name" value="PLP-dependent transferases"/>
    <property type="match status" value="1"/>
</dbReference>
<comment type="cofactor">
    <cofactor evidence="1">
        <name>pyridoxal 5'-phosphate</name>
        <dbReference type="ChEBI" id="CHEBI:597326"/>
    </cofactor>
</comment>
<evidence type="ECO:0000256" key="5">
    <source>
        <dbReference type="PIRSR" id="PIRSR017617-1"/>
    </source>
</evidence>
<dbReference type="STRING" id="1573173.A0A161XSK4"/>
<sequence length="377" mass="41074">MTNNEHSPMLWGSPQETGSTFDFRSDVITTPSQGMLLAIARTTLHDDVYGEDSTTSNFEEEMAKICAHESAAFVLSGTMANQLALRSVLHQPPHAILADASAHIIHWEAGGIAHLSGAMVQGIRPKNGLYLTLDDVKKHAVITDDVHKCPTRAISIENTCSGVIIPLEELQRIKEWASVYGIAIHMDGARLWEAVSTGAGSLEDFGRCCDVLTVDFSKNLGAPMGAMVLGSSELIKRLRRLRKSIGGGMRQAGVLVAAARQAVVENFGLGPRDSRGVLDISRTMAKEVGRMWTRRGGLVLKPIETNMVWLDLRSCGVEISEWNEIGRQYGVKLDGKRVVLHHQISELAMKRLGAVMDEVLGRVRQTPVLGAAPKARL</sequence>
<dbReference type="InterPro" id="IPR001597">
    <property type="entry name" value="ArAA_b-elim_lyase/Thr_aldolase"/>
</dbReference>
<dbReference type="InterPro" id="IPR015421">
    <property type="entry name" value="PyrdxlP-dep_Trfase_major"/>
</dbReference>
<dbReference type="InterPro" id="IPR015424">
    <property type="entry name" value="PyrdxlP-dep_Trfase"/>
</dbReference>
<dbReference type="FunFam" id="3.40.640.10:FF:000030">
    <property type="entry name" value="Low-specificity L-threonine aldolase"/>
    <property type="match status" value="1"/>
</dbReference>
<dbReference type="GO" id="GO:0005829">
    <property type="term" value="C:cytosol"/>
    <property type="evidence" value="ECO:0007669"/>
    <property type="project" value="TreeGrafter"/>
</dbReference>
<gene>
    <name evidence="7" type="ORF">CI238_12200</name>
</gene>
<evidence type="ECO:0000313" key="8">
    <source>
        <dbReference type="Proteomes" id="UP000076584"/>
    </source>
</evidence>
<reference evidence="7 8" key="1">
    <citation type="submission" date="2015-06" db="EMBL/GenBank/DDBJ databases">
        <title>Survival trade-offs in plant roots during colonization by closely related pathogenic and mutualistic fungi.</title>
        <authorList>
            <person name="Hacquard S."/>
            <person name="Kracher B."/>
            <person name="Hiruma K."/>
            <person name="Weinman A."/>
            <person name="Muench P."/>
            <person name="Garrido Oter R."/>
            <person name="Ver Loren van Themaat E."/>
            <person name="Dallerey J.-F."/>
            <person name="Damm U."/>
            <person name="Henrissat B."/>
            <person name="Lespinet O."/>
            <person name="Thon M."/>
            <person name="Kemen E."/>
            <person name="McHardy A.C."/>
            <person name="Schulze-Lefert P."/>
            <person name="O'Connell R.J."/>
        </authorList>
    </citation>
    <scope>NUCLEOTIDE SEQUENCE [LARGE SCALE GENOMIC DNA]</scope>
    <source>
        <strain evidence="7 8">MAFF 238704</strain>
    </source>
</reference>
<name>A0A161XSK4_COLIC</name>
<evidence type="ECO:0000256" key="2">
    <source>
        <dbReference type="ARBA" id="ARBA00006966"/>
    </source>
</evidence>
<dbReference type="Proteomes" id="UP000076584">
    <property type="component" value="Unassembled WGS sequence"/>
</dbReference>
<evidence type="ECO:0000256" key="1">
    <source>
        <dbReference type="ARBA" id="ARBA00001933"/>
    </source>
</evidence>
<comment type="caution">
    <text evidence="7">The sequence shown here is derived from an EMBL/GenBank/DDBJ whole genome shotgun (WGS) entry which is preliminary data.</text>
</comment>
<dbReference type="GO" id="GO:0008732">
    <property type="term" value="F:L-allo-threonine aldolase activity"/>
    <property type="evidence" value="ECO:0007669"/>
    <property type="project" value="TreeGrafter"/>
</dbReference>